<dbReference type="InterPro" id="IPR015421">
    <property type="entry name" value="PyrdxlP-dep_Trfase_major"/>
</dbReference>
<keyword evidence="2" id="KW-0032">Aminotransferase</keyword>
<proteinExistence type="predicted"/>
<dbReference type="SUPFAM" id="SSF53383">
    <property type="entry name" value="PLP-dependent transferases"/>
    <property type="match status" value="1"/>
</dbReference>
<dbReference type="PANTHER" id="PTHR43586:SF21">
    <property type="entry name" value="PYRIDOXAL PHOSPHATE (PLP)-DEPENDENT ASPARTATE AMINOTRANSFERASE SUPERFAMILY"/>
    <property type="match status" value="1"/>
</dbReference>
<organism evidence="2 3">
    <name type="scientific">Streptomyces boncukensis</name>
    <dbReference type="NCBI Taxonomy" id="2711219"/>
    <lineage>
        <taxon>Bacteria</taxon>
        <taxon>Bacillati</taxon>
        <taxon>Actinomycetota</taxon>
        <taxon>Actinomycetes</taxon>
        <taxon>Kitasatosporales</taxon>
        <taxon>Streptomycetaceae</taxon>
        <taxon>Streptomyces</taxon>
    </lineage>
</organism>
<evidence type="ECO:0000313" key="2">
    <source>
        <dbReference type="EMBL" id="NGO71579.1"/>
    </source>
</evidence>
<dbReference type="EMBL" id="JAAKZZ010000322">
    <property type="protein sequence ID" value="NGO71579.1"/>
    <property type="molecule type" value="Genomic_DNA"/>
</dbReference>
<sequence>MDDSFDPGTRSLLAAEFRPESTYLNTSSHGLLPARTVDAVRDAATGMAAGRVDMPGYFETADLARASFARLVGTTPERVALGSAVSVHVGLVAAALPGGSEVLVCDGDFSSVVTPFSVRDDIKLRSAPLDRLAESVDPATTLVAVSAVQSADGRVTDLAAVREAARGAGARVLVDATQAAGWFPLCADDYDYVVCAGYKWLLGPRGTCFLVVSEEAQQARAVLPLQAGWMAGERPWESVYGPVERFAADARRYDVSPPFLPYLGAAPALALVEEIGPDAVGAHNRALARRFREGLARLGHEPVPGDSAVAAVRGLDGAAARLAAAGVTLAERDGNLRASFHLYNTEADVDRALDALSAG</sequence>
<protein>
    <submittedName>
        <fullName evidence="2">Aminotransferase class V-fold PLP-dependent enzyme</fullName>
    </submittedName>
</protein>
<reference evidence="2 3" key="1">
    <citation type="submission" date="2020-02" db="EMBL/GenBank/DDBJ databases">
        <title>Whole-genome analyses of novel actinobacteria.</title>
        <authorList>
            <person name="Sahin N."/>
            <person name="Tatar D."/>
        </authorList>
    </citation>
    <scope>NUCLEOTIDE SEQUENCE [LARGE SCALE GENOMIC DNA]</scope>
    <source>
        <strain evidence="2 3">SB3404</strain>
    </source>
</reference>
<keyword evidence="3" id="KW-1185">Reference proteome</keyword>
<accession>A0A6G4X209</accession>
<dbReference type="Gene3D" id="3.40.640.10">
    <property type="entry name" value="Type I PLP-dependent aspartate aminotransferase-like (Major domain)"/>
    <property type="match status" value="1"/>
</dbReference>
<dbReference type="AlphaFoldDB" id="A0A6G4X209"/>
<gene>
    <name evidence="2" type="ORF">G5C65_25160</name>
</gene>
<evidence type="ECO:0000313" key="3">
    <source>
        <dbReference type="Proteomes" id="UP000477722"/>
    </source>
</evidence>
<keyword evidence="2" id="KW-0808">Transferase</keyword>
<dbReference type="Proteomes" id="UP000477722">
    <property type="component" value="Unassembled WGS sequence"/>
</dbReference>
<feature type="domain" description="Aminotransferase class V" evidence="1">
    <location>
        <begin position="129"/>
        <end position="301"/>
    </location>
</feature>
<name>A0A6G4X209_9ACTN</name>
<dbReference type="Pfam" id="PF00266">
    <property type="entry name" value="Aminotran_5"/>
    <property type="match status" value="1"/>
</dbReference>
<dbReference type="RefSeq" id="WP_165301213.1">
    <property type="nucleotide sequence ID" value="NZ_JAAKZZ010000322.1"/>
</dbReference>
<dbReference type="InterPro" id="IPR015422">
    <property type="entry name" value="PyrdxlP-dep_Trfase_small"/>
</dbReference>
<dbReference type="GO" id="GO:0008483">
    <property type="term" value="F:transaminase activity"/>
    <property type="evidence" value="ECO:0007669"/>
    <property type="project" value="UniProtKB-KW"/>
</dbReference>
<dbReference type="InterPro" id="IPR015424">
    <property type="entry name" value="PyrdxlP-dep_Trfase"/>
</dbReference>
<dbReference type="Gene3D" id="3.90.1150.10">
    <property type="entry name" value="Aspartate Aminotransferase, domain 1"/>
    <property type="match status" value="1"/>
</dbReference>
<dbReference type="PANTHER" id="PTHR43586">
    <property type="entry name" value="CYSTEINE DESULFURASE"/>
    <property type="match status" value="1"/>
</dbReference>
<comment type="caution">
    <text evidence="2">The sequence shown here is derived from an EMBL/GenBank/DDBJ whole genome shotgun (WGS) entry which is preliminary data.</text>
</comment>
<evidence type="ECO:0000259" key="1">
    <source>
        <dbReference type="Pfam" id="PF00266"/>
    </source>
</evidence>
<dbReference type="InterPro" id="IPR000192">
    <property type="entry name" value="Aminotrans_V_dom"/>
</dbReference>